<proteinExistence type="predicted"/>
<dbReference type="RefSeq" id="XP_024707434.1">
    <property type="nucleotide sequence ID" value="XM_024852903.1"/>
</dbReference>
<protein>
    <submittedName>
        <fullName evidence="2">Uncharacterized protein</fullName>
    </submittedName>
</protein>
<dbReference type="EMBL" id="MSFO01000002">
    <property type="protein sequence ID" value="PLB52132.1"/>
    <property type="molecule type" value="Genomic_DNA"/>
</dbReference>
<dbReference type="GeneID" id="36560601"/>
<reference evidence="2 3" key="1">
    <citation type="submission" date="2016-12" db="EMBL/GenBank/DDBJ databases">
        <title>The genomes of Aspergillus section Nigri reveals drivers in fungal speciation.</title>
        <authorList>
            <consortium name="DOE Joint Genome Institute"/>
            <person name="Vesth T.C."/>
            <person name="Nybo J."/>
            <person name="Theobald S."/>
            <person name="Brandl J."/>
            <person name="Frisvad J.C."/>
            <person name="Nielsen K.F."/>
            <person name="Lyhne E.K."/>
            <person name="Kogle M.E."/>
            <person name="Kuo A."/>
            <person name="Riley R."/>
            <person name="Clum A."/>
            <person name="Nolan M."/>
            <person name="Lipzen A."/>
            <person name="Salamov A."/>
            <person name="Henrissat B."/>
            <person name="Wiebenga A."/>
            <person name="De Vries R.P."/>
            <person name="Grigoriev I.V."/>
            <person name="Mortensen U.H."/>
            <person name="Andersen M.R."/>
            <person name="Baker S.E."/>
        </authorList>
    </citation>
    <scope>NUCLEOTIDE SEQUENCE [LARGE SCALE GENOMIC DNA]</scope>
    <source>
        <strain evidence="2 3">IBT 23096</strain>
    </source>
</reference>
<comment type="caution">
    <text evidence="2">The sequence shown here is derived from an EMBL/GenBank/DDBJ whole genome shotgun (WGS) entry which is preliminary data.</text>
</comment>
<dbReference type="OrthoDB" id="4475907at2759"/>
<name>A0A2I2GGY8_9EURO</name>
<dbReference type="Proteomes" id="UP000234275">
    <property type="component" value="Unassembled WGS sequence"/>
</dbReference>
<dbReference type="AlphaFoldDB" id="A0A2I2GGY8"/>
<sequence>MSCPCLYDPRNAVIDKPQTPRIVRQVSQRTNDARAPLPGGLSRTSGSIEHKTASPTKSTSLPRNSHGRSTALPPKGILKHPTKRFPFEEAAGQRSSVLRFEVGKLSTEFVLDEDMVEVHAKRRGGKQPRDSMVVVDEARTRARRRFLAEKGSREALLGESD</sequence>
<evidence type="ECO:0000256" key="1">
    <source>
        <dbReference type="SAM" id="MobiDB-lite"/>
    </source>
</evidence>
<feature type="compositionally biased region" description="Polar residues" evidence="1">
    <location>
        <begin position="42"/>
        <end position="63"/>
    </location>
</feature>
<dbReference type="VEuPathDB" id="FungiDB:P170DRAFT_472041"/>
<evidence type="ECO:0000313" key="3">
    <source>
        <dbReference type="Proteomes" id="UP000234275"/>
    </source>
</evidence>
<evidence type="ECO:0000313" key="2">
    <source>
        <dbReference type="EMBL" id="PLB52132.1"/>
    </source>
</evidence>
<gene>
    <name evidence="2" type="ORF">P170DRAFT_472041</name>
</gene>
<accession>A0A2I2GGY8</accession>
<feature type="region of interest" description="Disordered" evidence="1">
    <location>
        <begin position="16"/>
        <end position="80"/>
    </location>
</feature>
<keyword evidence="3" id="KW-1185">Reference proteome</keyword>
<organism evidence="2 3">
    <name type="scientific">Aspergillus steynii IBT 23096</name>
    <dbReference type="NCBI Taxonomy" id="1392250"/>
    <lineage>
        <taxon>Eukaryota</taxon>
        <taxon>Fungi</taxon>
        <taxon>Dikarya</taxon>
        <taxon>Ascomycota</taxon>
        <taxon>Pezizomycotina</taxon>
        <taxon>Eurotiomycetes</taxon>
        <taxon>Eurotiomycetidae</taxon>
        <taxon>Eurotiales</taxon>
        <taxon>Aspergillaceae</taxon>
        <taxon>Aspergillus</taxon>
        <taxon>Aspergillus subgen. Circumdati</taxon>
    </lineage>
</organism>